<evidence type="ECO:0000313" key="2">
    <source>
        <dbReference type="Proteomes" id="UP001276902"/>
    </source>
</evidence>
<dbReference type="AlphaFoldDB" id="A0AB35UNP7"/>
<comment type="caution">
    <text evidence="1">The sequence shown here is derived from an EMBL/GenBank/DDBJ whole genome shotgun (WGS) entry which is preliminary data.</text>
</comment>
<dbReference type="InterPro" id="IPR036412">
    <property type="entry name" value="HAD-like_sf"/>
</dbReference>
<proteinExistence type="predicted"/>
<dbReference type="PROSITE" id="PS01229">
    <property type="entry name" value="COF_2"/>
    <property type="match status" value="1"/>
</dbReference>
<organism evidence="1 2">
    <name type="scientific">Dielma fastidiosa</name>
    <dbReference type="NCBI Taxonomy" id="1034346"/>
    <lineage>
        <taxon>Bacteria</taxon>
        <taxon>Bacillati</taxon>
        <taxon>Bacillota</taxon>
        <taxon>Erysipelotrichia</taxon>
        <taxon>Erysipelotrichales</taxon>
        <taxon>Erysipelotrichaceae</taxon>
        <taxon>Dielma</taxon>
    </lineage>
</organism>
<dbReference type="Gene3D" id="3.30.1240.10">
    <property type="match status" value="1"/>
</dbReference>
<reference evidence="1" key="1">
    <citation type="submission" date="2022-03" db="EMBL/GenBank/DDBJ databases">
        <title>First case of bacteraemia caused by Dielma fastidiosa in a patient hospitalised with diverticulitis.</title>
        <authorList>
            <person name="Forman-Ankjaer B."/>
            <person name="Hvid-Jensen F."/>
            <person name="Kobel C.M."/>
            <person name="Greve T."/>
        </authorList>
    </citation>
    <scope>NUCLEOTIDE SEQUENCE</scope>
    <source>
        <strain evidence="1">AUH_DF_2021</strain>
    </source>
</reference>
<dbReference type="PANTHER" id="PTHR10000:SF25">
    <property type="entry name" value="PHOSPHATASE YKRA-RELATED"/>
    <property type="match status" value="1"/>
</dbReference>
<accession>A0AB35UNP7</accession>
<dbReference type="PANTHER" id="PTHR10000">
    <property type="entry name" value="PHOSPHOSERINE PHOSPHATASE"/>
    <property type="match status" value="1"/>
</dbReference>
<evidence type="ECO:0000313" key="1">
    <source>
        <dbReference type="EMBL" id="MDY5168392.1"/>
    </source>
</evidence>
<dbReference type="GO" id="GO:0016791">
    <property type="term" value="F:phosphatase activity"/>
    <property type="evidence" value="ECO:0007669"/>
    <property type="project" value="TreeGrafter"/>
</dbReference>
<dbReference type="Gene3D" id="3.40.50.1000">
    <property type="entry name" value="HAD superfamily/HAD-like"/>
    <property type="match status" value="1"/>
</dbReference>
<dbReference type="EMBL" id="JALDAW010000013">
    <property type="protein sequence ID" value="MDY5168392.1"/>
    <property type="molecule type" value="Genomic_DNA"/>
</dbReference>
<dbReference type="RefSeq" id="WP_320883686.1">
    <property type="nucleotide sequence ID" value="NZ_BAABZA010000007.1"/>
</dbReference>
<dbReference type="InterPro" id="IPR023214">
    <property type="entry name" value="HAD_sf"/>
</dbReference>
<dbReference type="SFLD" id="SFLDG01140">
    <property type="entry name" value="C2.B:_Phosphomannomutase_and_P"/>
    <property type="match status" value="1"/>
</dbReference>
<dbReference type="SFLD" id="SFLDS00003">
    <property type="entry name" value="Haloacid_Dehalogenase"/>
    <property type="match status" value="1"/>
</dbReference>
<name>A0AB35UNP7_9FIRM</name>
<dbReference type="SUPFAM" id="SSF56784">
    <property type="entry name" value="HAD-like"/>
    <property type="match status" value="1"/>
</dbReference>
<sequence length="253" mass="27784">MKSFPTDQIKLAVFDIDDTLLPRGRFALSSPTKKAIHQLHENGIITIPATGRGSYNTPAQIIDVLKPPFLITINGHIILKQNEIIGSAPIDRQVISELYAFCFSHHLSLIYKTRDSYQHVLDANIDKSAKQEQTAKDIYGCFLIPPPNFPISLLAKQFPSLVFTKGGDGYDVYGCDADKSFGIELVLKQLNLNWENVLCFGDAENDLTMIQKASLGVAMGNACGSLKAAADVVCGNAENDGIADFLNQSYFLR</sequence>
<dbReference type="Pfam" id="PF08282">
    <property type="entry name" value="Hydrolase_3"/>
    <property type="match status" value="1"/>
</dbReference>
<dbReference type="GO" id="GO:0000287">
    <property type="term" value="F:magnesium ion binding"/>
    <property type="evidence" value="ECO:0007669"/>
    <property type="project" value="TreeGrafter"/>
</dbReference>
<keyword evidence="1" id="KW-0378">Hydrolase</keyword>
<gene>
    <name evidence="1" type="ORF">MQE39_09720</name>
</gene>
<dbReference type="GO" id="GO:0005829">
    <property type="term" value="C:cytosol"/>
    <property type="evidence" value="ECO:0007669"/>
    <property type="project" value="TreeGrafter"/>
</dbReference>
<protein>
    <submittedName>
        <fullName evidence="1">Cof-type HAD-IIB family hydrolase</fullName>
    </submittedName>
</protein>
<dbReference type="Proteomes" id="UP001276902">
    <property type="component" value="Unassembled WGS sequence"/>
</dbReference>